<gene>
    <name evidence="16" type="primary">atf4b</name>
</gene>
<dbReference type="GeneID" id="105890801"/>
<evidence type="ECO:0000256" key="9">
    <source>
        <dbReference type="ARBA" id="ARBA00023163"/>
    </source>
</evidence>
<comment type="similarity">
    <text evidence="2">Belongs to the bZIP family.</text>
</comment>
<accession>A0A6P3VI47</accession>
<evidence type="ECO:0000256" key="3">
    <source>
        <dbReference type="ARBA" id="ARBA00018846"/>
    </source>
</evidence>
<dbReference type="Pfam" id="PF00170">
    <property type="entry name" value="bZIP_1"/>
    <property type="match status" value="1"/>
</dbReference>
<dbReference type="PANTHER" id="PTHR13044:SF2">
    <property type="entry name" value="CYCLIC AMP-DEPENDENT TRANSCRIPTION FACTOR ATF-4"/>
    <property type="match status" value="1"/>
</dbReference>
<keyword evidence="5" id="KW-0805">Transcription regulation</keyword>
<protein>
    <recommendedName>
        <fullName evidence="3">Cyclic AMP-dependent transcription factor ATF-4</fullName>
    </recommendedName>
    <alternativeName>
        <fullName evidence="11">Activating transcription factor 4</fullName>
    </alternativeName>
</protein>
<dbReference type="PROSITE" id="PS50217">
    <property type="entry name" value="BZIP"/>
    <property type="match status" value="1"/>
</dbReference>
<dbReference type="OrthoDB" id="5847285at2759"/>
<keyword evidence="9" id="KW-0804">Transcription</keyword>
<dbReference type="GO" id="GO:1990589">
    <property type="term" value="C:ATF4-CREB1 transcription factor complex"/>
    <property type="evidence" value="ECO:0007669"/>
    <property type="project" value="TreeGrafter"/>
</dbReference>
<keyword evidence="10" id="KW-0539">Nucleus</keyword>
<feature type="region of interest" description="Disordered" evidence="13">
    <location>
        <begin position="187"/>
        <end position="207"/>
    </location>
</feature>
<evidence type="ECO:0000256" key="1">
    <source>
        <dbReference type="ARBA" id="ARBA00004123"/>
    </source>
</evidence>
<dbReference type="GO" id="GO:0048511">
    <property type="term" value="P:rhythmic process"/>
    <property type="evidence" value="ECO:0007669"/>
    <property type="project" value="UniProtKB-KW"/>
</dbReference>
<evidence type="ECO:0000256" key="10">
    <source>
        <dbReference type="ARBA" id="ARBA00023242"/>
    </source>
</evidence>
<feature type="region of interest" description="Disordered" evidence="13">
    <location>
        <begin position="34"/>
        <end position="82"/>
    </location>
</feature>
<comment type="subcellular location">
    <subcellularLocation>
        <location evidence="1">Nucleus</location>
    </subcellularLocation>
</comment>
<sequence length="393" mass="42481">MSLMSSQFGPDDMEALFWGPSILTADPIQSLLDTDEMIASRPEEASSSPLSSLSSPSSQFSSLSPPSSPTPPLPDDKVGGDLLPLPWVAANQLSHAHIDSGDTKEDAFSGMDWMAETMDLNDFDLDSFITSCDPEDSPSSPEELVNTLDSLESLPDPVIDAATPNLDATTLPTLVPEAQAELEIKMEPPSPVPSPSVLPPTSPDSTLELGSEVDISEVEKPIPVELPQVSRIVLTLSPTRIVLLLAPPKQEVGITPAPSCAMDLSSSGSDTYLTSKAYQVNSSRTQPYPAPSCATRLKPSPDLVVVPVASGGGGGSKARTRVLEKKQRKMEQNKTAATRYRQKKRVEQESIQTVCDKLEERNRELSERADSIAKEIQYLKELMEEVRQRKALT</sequence>
<dbReference type="KEGG" id="char:105890801"/>
<dbReference type="GO" id="GO:0042981">
    <property type="term" value="P:regulation of apoptotic process"/>
    <property type="evidence" value="ECO:0007669"/>
    <property type="project" value="UniProtKB-ARBA"/>
</dbReference>
<dbReference type="SMART" id="SM00338">
    <property type="entry name" value="BRLZ"/>
    <property type="match status" value="1"/>
</dbReference>
<feature type="coiled-coil region" evidence="12">
    <location>
        <begin position="323"/>
        <end position="389"/>
    </location>
</feature>
<keyword evidence="6" id="KW-0090">Biological rhythms</keyword>
<evidence type="ECO:0000256" key="13">
    <source>
        <dbReference type="SAM" id="MobiDB-lite"/>
    </source>
</evidence>
<dbReference type="SUPFAM" id="SSF57959">
    <property type="entry name" value="Leucine zipper domain"/>
    <property type="match status" value="1"/>
</dbReference>
<organism evidence="15 16">
    <name type="scientific">Clupea harengus</name>
    <name type="common">Atlantic herring</name>
    <dbReference type="NCBI Taxonomy" id="7950"/>
    <lineage>
        <taxon>Eukaryota</taxon>
        <taxon>Metazoa</taxon>
        <taxon>Chordata</taxon>
        <taxon>Craniata</taxon>
        <taxon>Vertebrata</taxon>
        <taxon>Euteleostomi</taxon>
        <taxon>Actinopterygii</taxon>
        <taxon>Neopterygii</taxon>
        <taxon>Teleostei</taxon>
        <taxon>Clupei</taxon>
        <taxon>Clupeiformes</taxon>
        <taxon>Clupeoidei</taxon>
        <taxon>Clupeidae</taxon>
        <taxon>Clupea</taxon>
    </lineage>
</organism>
<evidence type="ECO:0000256" key="4">
    <source>
        <dbReference type="ARBA" id="ARBA00022491"/>
    </source>
</evidence>
<keyword evidence="7" id="KW-0238">DNA-binding</keyword>
<dbReference type="FunFam" id="1.20.5.170:FF:000021">
    <property type="entry name" value="Cyclic AMP-dependent transcription factor ATF-4"/>
    <property type="match status" value="1"/>
</dbReference>
<dbReference type="PROSITE" id="PS00036">
    <property type="entry name" value="BZIP_BASIC"/>
    <property type="match status" value="1"/>
</dbReference>
<dbReference type="GO" id="GO:0001228">
    <property type="term" value="F:DNA-binding transcription activator activity, RNA polymerase II-specific"/>
    <property type="evidence" value="ECO:0007669"/>
    <property type="project" value="TreeGrafter"/>
</dbReference>
<dbReference type="Gene3D" id="1.20.5.170">
    <property type="match status" value="1"/>
</dbReference>
<dbReference type="Proteomes" id="UP000515152">
    <property type="component" value="Chromosome 1"/>
</dbReference>
<evidence type="ECO:0000256" key="6">
    <source>
        <dbReference type="ARBA" id="ARBA00023108"/>
    </source>
</evidence>
<dbReference type="RefSeq" id="XP_012672336.2">
    <property type="nucleotide sequence ID" value="XM_012816882.2"/>
</dbReference>
<reference evidence="16" key="1">
    <citation type="submission" date="2025-08" db="UniProtKB">
        <authorList>
            <consortium name="RefSeq"/>
        </authorList>
    </citation>
    <scope>IDENTIFICATION</scope>
</reference>
<dbReference type="CTD" id="556410"/>
<dbReference type="InterPro" id="IPR004827">
    <property type="entry name" value="bZIP"/>
</dbReference>
<dbReference type="InterPro" id="IPR046347">
    <property type="entry name" value="bZIP_sf"/>
</dbReference>
<keyword evidence="12" id="KW-0175">Coiled coil</keyword>
<keyword evidence="8" id="KW-0010">Activator</keyword>
<dbReference type="GO" id="GO:1990590">
    <property type="term" value="C:ATF1-ATF4 transcription factor complex"/>
    <property type="evidence" value="ECO:0007669"/>
    <property type="project" value="TreeGrafter"/>
</dbReference>
<evidence type="ECO:0000259" key="14">
    <source>
        <dbReference type="PROSITE" id="PS50217"/>
    </source>
</evidence>
<evidence type="ECO:0000256" key="5">
    <source>
        <dbReference type="ARBA" id="ARBA00023015"/>
    </source>
</evidence>
<keyword evidence="4" id="KW-0678">Repressor</keyword>
<dbReference type="PANTHER" id="PTHR13044">
    <property type="entry name" value="ACTIVATING TRANSCRIPTION FACTOR ATF 4/5"/>
    <property type="match status" value="1"/>
</dbReference>
<keyword evidence="15" id="KW-1185">Reference proteome</keyword>
<dbReference type="CDD" id="cd14692">
    <property type="entry name" value="bZIP_ATF4"/>
    <property type="match status" value="1"/>
</dbReference>
<feature type="compositionally biased region" description="Pro residues" evidence="13">
    <location>
        <begin position="188"/>
        <end position="202"/>
    </location>
</feature>
<proteinExistence type="inferred from homology"/>
<dbReference type="AlphaFoldDB" id="A0A6P3VI47"/>
<evidence type="ECO:0000313" key="15">
    <source>
        <dbReference type="Proteomes" id="UP000515152"/>
    </source>
</evidence>
<evidence type="ECO:0000256" key="12">
    <source>
        <dbReference type="SAM" id="Coils"/>
    </source>
</evidence>
<evidence type="ECO:0000256" key="8">
    <source>
        <dbReference type="ARBA" id="ARBA00023159"/>
    </source>
</evidence>
<feature type="domain" description="BZIP" evidence="14">
    <location>
        <begin position="323"/>
        <end position="386"/>
    </location>
</feature>
<dbReference type="GO" id="GO:0000977">
    <property type="term" value="F:RNA polymerase II transcription regulatory region sequence-specific DNA binding"/>
    <property type="evidence" value="ECO:0007669"/>
    <property type="project" value="TreeGrafter"/>
</dbReference>
<feature type="compositionally biased region" description="Low complexity" evidence="13">
    <location>
        <begin position="46"/>
        <end position="65"/>
    </location>
</feature>
<name>A0A6P3VI47_CLUHA</name>
<evidence type="ECO:0000256" key="7">
    <source>
        <dbReference type="ARBA" id="ARBA00023125"/>
    </source>
</evidence>
<evidence type="ECO:0000313" key="16">
    <source>
        <dbReference type="RefSeq" id="XP_012672336.2"/>
    </source>
</evidence>
<evidence type="ECO:0000256" key="11">
    <source>
        <dbReference type="ARBA" id="ARBA00032136"/>
    </source>
</evidence>
<evidence type="ECO:0000256" key="2">
    <source>
        <dbReference type="ARBA" id="ARBA00007163"/>
    </source>
</evidence>